<dbReference type="PANTHER" id="PTHR11588">
    <property type="entry name" value="TUBULIN"/>
    <property type="match status" value="1"/>
</dbReference>
<comment type="subcellular location">
    <subcellularLocation>
        <location evidence="1">Cytoplasm</location>
        <location evidence="1">Cytoskeleton</location>
        <location evidence="1">Microtubule organizing center</location>
    </subcellularLocation>
</comment>
<dbReference type="Proteomes" id="UP000271098">
    <property type="component" value="Unassembled WGS sequence"/>
</dbReference>
<keyword evidence="11" id="KW-1185">Reference proteome</keyword>
<dbReference type="AlphaFoldDB" id="A0A3P7P1Y6"/>
<keyword evidence="4 8" id="KW-0493">Microtubule</keyword>
<dbReference type="PROSITE" id="PS00227">
    <property type="entry name" value="TUBULIN"/>
    <property type="match status" value="1"/>
</dbReference>
<dbReference type="InterPro" id="IPR003008">
    <property type="entry name" value="Tubulin_FtsZ_GTPase"/>
</dbReference>
<dbReference type="PRINTS" id="PR01161">
    <property type="entry name" value="TUBULIN"/>
</dbReference>
<comment type="similarity">
    <text evidence="2 8">Belongs to the tubulin family.</text>
</comment>
<evidence type="ECO:0000313" key="10">
    <source>
        <dbReference type="EMBL" id="VDN42758.1"/>
    </source>
</evidence>
<dbReference type="InterPro" id="IPR036525">
    <property type="entry name" value="Tubulin/FtsZ_GTPase_sf"/>
</dbReference>
<feature type="domain" description="Tubulin/FtsZ GTPase" evidence="9">
    <location>
        <begin position="1"/>
        <end position="140"/>
    </location>
</feature>
<dbReference type="Pfam" id="PF00091">
    <property type="entry name" value="Tubulin"/>
    <property type="match status" value="1"/>
</dbReference>
<keyword evidence="6 8" id="KW-0342">GTP-binding</keyword>
<dbReference type="EMBL" id="UYRT01100953">
    <property type="protein sequence ID" value="VDN42758.1"/>
    <property type="molecule type" value="Genomic_DNA"/>
</dbReference>
<dbReference type="GO" id="GO:0005525">
    <property type="term" value="F:GTP binding"/>
    <property type="evidence" value="ECO:0007669"/>
    <property type="project" value="UniProtKB-UniRule"/>
</dbReference>
<name>A0A3P7P1Y6_9BILA</name>
<evidence type="ECO:0000256" key="6">
    <source>
        <dbReference type="ARBA" id="ARBA00023134"/>
    </source>
</evidence>
<reference evidence="10 11" key="1">
    <citation type="submission" date="2018-11" db="EMBL/GenBank/DDBJ databases">
        <authorList>
            <consortium name="Pathogen Informatics"/>
        </authorList>
    </citation>
    <scope>NUCLEOTIDE SEQUENCE [LARGE SCALE GENOMIC DNA]</scope>
</reference>
<dbReference type="OrthoDB" id="10249382at2759"/>
<dbReference type="GO" id="GO:0000930">
    <property type="term" value="C:gamma-tubulin complex"/>
    <property type="evidence" value="ECO:0007669"/>
    <property type="project" value="InterPro"/>
</dbReference>
<dbReference type="GO" id="GO:0005874">
    <property type="term" value="C:microtubule"/>
    <property type="evidence" value="ECO:0007669"/>
    <property type="project" value="UniProtKB-KW"/>
</dbReference>
<dbReference type="SUPFAM" id="SSF55307">
    <property type="entry name" value="Tubulin C-terminal domain-like"/>
    <property type="match status" value="1"/>
</dbReference>
<sequence length="253" mass="27957">MFREAEEALFDIFEREAESSDYLEGFQICHSISGGTGSGMGSHALEKISDRFPKKLVHTYSVFPAMQKEASDVIVQPYNSILTVARLIEHPNSVVVLDNAALHRISSENAPSKSTSSFDHINSMVSRIMCAATATLRFPGPMYTRLIHLITALVAFPPMRFIQTGLSPLREGEAAVLKTSVNDTLRRLLQSRSLMSSAGMEKGVDHCLLSGLALLQGEIDPKEIFAAIVKLKERQDVKLVLFFPFYIHLEAGC</sequence>
<dbReference type="SMART" id="SM00864">
    <property type="entry name" value="Tubulin"/>
    <property type="match status" value="1"/>
</dbReference>
<keyword evidence="7" id="KW-0206">Cytoskeleton</keyword>
<accession>A0A3P7P1Y6</accession>
<organism evidence="10 11">
    <name type="scientific">Gongylonema pulchrum</name>
    <dbReference type="NCBI Taxonomy" id="637853"/>
    <lineage>
        <taxon>Eukaryota</taxon>
        <taxon>Metazoa</taxon>
        <taxon>Ecdysozoa</taxon>
        <taxon>Nematoda</taxon>
        <taxon>Chromadorea</taxon>
        <taxon>Rhabditida</taxon>
        <taxon>Spirurina</taxon>
        <taxon>Spiruromorpha</taxon>
        <taxon>Spiruroidea</taxon>
        <taxon>Gongylonematidae</taxon>
        <taxon>Gongylonema</taxon>
    </lineage>
</organism>
<evidence type="ECO:0000256" key="4">
    <source>
        <dbReference type="ARBA" id="ARBA00022701"/>
    </source>
</evidence>
<dbReference type="InterPro" id="IPR002454">
    <property type="entry name" value="Gamma_tubulin"/>
</dbReference>
<dbReference type="SUPFAM" id="SSF52490">
    <property type="entry name" value="Tubulin nucleotide-binding domain-like"/>
    <property type="match status" value="1"/>
</dbReference>
<dbReference type="InterPro" id="IPR037103">
    <property type="entry name" value="Tubulin/FtsZ-like_C"/>
</dbReference>
<evidence type="ECO:0000256" key="1">
    <source>
        <dbReference type="ARBA" id="ARBA00004267"/>
    </source>
</evidence>
<keyword evidence="3" id="KW-0963">Cytoplasm</keyword>
<dbReference type="GO" id="GO:0031122">
    <property type="term" value="P:cytoplasmic microtubule organization"/>
    <property type="evidence" value="ECO:0007669"/>
    <property type="project" value="InterPro"/>
</dbReference>
<dbReference type="Pfam" id="PF03953">
    <property type="entry name" value="Tubulin_C"/>
    <property type="match status" value="1"/>
</dbReference>
<comment type="function">
    <text evidence="8">Tubulin is the major constituent of microtubules, protein filaments consisting of alpha- and beta-tubulin heterodimers. Gamma-tubulin is a key component of the gamma-tubulin ring complex (gTuRC) which mediates microtubule nucleation. The gTuRC regulates the minus-end nucleation of alpha-beta tubulin heterodimers that grow into microtubule protafilaments, a critical step in centrosome duplication and spindle formation.</text>
</comment>
<dbReference type="Gene3D" id="3.30.1330.20">
    <property type="entry name" value="Tubulin/FtsZ, C-terminal domain"/>
    <property type="match status" value="1"/>
</dbReference>
<dbReference type="InterPro" id="IPR018316">
    <property type="entry name" value="Tubulin/FtsZ_2-layer-sand-dom"/>
</dbReference>
<dbReference type="InterPro" id="IPR017975">
    <property type="entry name" value="Tubulin_CS"/>
</dbReference>
<protein>
    <recommendedName>
        <fullName evidence="8">Tubulin gamma chain</fullName>
    </recommendedName>
</protein>
<dbReference type="InterPro" id="IPR000217">
    <property type="entry name" value="Tubulin"/>
</dbReference>
<proteinExistence type="inferred from homology"/>
<gene>
    <name evidence="10" type="ORF">GPUH_LOCUS24377</name>
</gene>
<dbReference type="PRINTS" id="PR01164">
    <property type="entry name" value="GAMMATUBULIN"/>
</dbReference>
<dbReference type="InterPro" id="IPR008280">
    <property type="entry name" value="Tub_FtsZ_C"/>
</dbReference>
<evidence type="ECO:0000259" key="9">
    <source>
        <dbReference type="SMART" id="SM00864"/>
    </source>
</evidence>
<evidence type="ECO:0000256" key="3">
    <source>
        <dbReference type="ARBA" id="ARBA00022490"/>
    </source>
</evidence>
<evidence type="ECO:0000313" key="11">
    <source>
        <dbReference type="Proteomes" id="UP000271098"/>
    </source>
</evidence>
<evidence type="ECO:0000256" key="2">
    <source>
        <dbReference type="ARBA" id="ARBA00009636"/>
    </source>
</evidence>
<evidence type="ECO:0000256" key="8">
    <source>
        <dbReference type="RuleBase" id="RU000352"/>
    </source>
</evidence>
<keyword evidence="5 8" id="KW-0547">Nucleotide-binding</keyword>
<evidence type="ECO:0000256" key="5">
    <source>
        <dbReference type="ARBA" id="ARBA00022741"/>
    </source>
</evidence>
<evidence type="ECO:0000256" key="7">
    <source>
        <dbReference type="ARBA" id="ARBA00023212"/>
    </source>
</evidence>
<dbReference type="Gene3D" id="3.40.50.1440">
    <property type="entry name" value="Tubulin/FtsZ, GTPase domain"/>
    <property type="match status" value="1"/>
</dbReference>
<dbReference type="GO" id="GO:0007020">
    <property type="term" value="P:microtubule nucleation"/>
    <property type="evidence" value="ECO:0007669"/>
    <property type="project" value="InterPro"/>
</dbReference>